<dbReference type="Proteomes" id="UP000694864">
    <property type="component" value="Chromosome 10"/>
</dbReference>
<gene>
    <name evidence="2" type="primary">LOC104720618</name>
</gene>
<evidence type="ECO:0000313" key="1">
    <source>
        <dbReference type="Proteomes" id="UP000694864"/>
    </source>
</evidence>
<accession>A0ABM0U6S7</accession>
<dbReference type="GeneID" id="104720618"/>
<evidence type="ECO:0000313" key="2">
    <source>
        <dbReference type="RefSeq" id="XP_010436801.1"/>
    </source>
</evidence>
<reference evidence="2" key="2">
    <citation type="submission" date="2025-08" db="UniProtKB">
        <authorList>
            <consortium name="RefSeq"/>
        </authorList>
    </citation>
    <scope>IDENTIFICATION</scope>
    <source>
        <tissue evidence="2">Leaf</tissue>
    </source>
</reference>
<protein>
    <submittedName>
        <fullName evidence="2">Uncharacterized protein LOC104720618</fullName>
    </submittedName>
</protein>
<dbReference type="PANTHER" id="PTHR33710:SF79">
    <property type="entry name" value="OS06G0205337 PROTEIN"/>
    <property type="match status" value="1"/>
</dbReference>
<keyword evidence="1" id="KW-1185">Reference proteome</keyword>
<name>A0ABM0U6S7_CAMSA</name>
<dbReference type="PANTHER" id="PTHR33710">
    <property type="entry name" value="BNAC02G09200D PROTEIN"/>
    <property type="match status" value="1"/>
</dbReference>
<proteinExistence type="predicted"/>
<sequence>MTSHGALFTWCNKRANDLILKKQDRVIVNTAWEHFFPQSYNVFAAGGCSDHLRCRLMVHGEAGPIAKCRPFKFLNLLTEIEEFMPLVGDYWEETKPMSTSTLFCFSKKLKGLKPRLKSLAKTRMGNLIRNTKEAFNTLCQKQHTTLFHPLSHAMDEEKEAYKRWDFLAGLEERYLKQKSKLHWFQVGDRNNKTFHKAAKAREARNNIREVQCLVVWQW</sequence>
<organism evidence="1 2">
    <name type="scientific">Camelina sativa</name>
    <name type="common">False flax</name>
    <name type="synonym">Myagrum sativum</name>
    <dbReference type="NCBI Taxonomy" id="90675"/>
    <lineage>
        <taxon>Eukaryota</taxon>
        <taxon>Viridiplantae</taxon>
        <taxon>Streptophyta</taxon>
        <taxon>Embryophyta</taxon>
        <taxon>Tracheophyta</taxon>
        <taxon>Spermatophyta</taxon>
        <taxon>Magnoliopsida</taxon>
        <taxon>eudicotyledons</taxon>
        <taxon>Gunneridae</taxon>
        <taxon>Pentapetalae</taxon>
        <taxon>rosids</taxon>
        <taxon>malvids</taxon>
        <taxon>Brassicales</taxon>
        <taxon>Brassicaceae</taxon>
        <taxon>Camelineae</taxon>
        <taxon>Camelina</taxon>
    </lineage>
</organism>
<dbReference type="RefSeq" id="XP_010436801.1">
    <property type="nucleotide sequence ID" value="XM_010438499.1"/>
</dbReference>
<reference evidence="1" key="1">
    <citation type="journal article" date="2014" name="Nat. Commun.">
        <title>The emerging biofuel crop Camelina sativa retains a highly undifferentiated hexaploid genome structure.</title>
        <authorList>
            <person name="Kagale S."/>
            <person name="Koh C."/>
            <person name="Nixon J."/>
            <person name="Bollina V."/>
            <person name="Clarke W.E."/>
            <person name="Tuteja R."/>
            <person name="Spillane C."/>
            <person name="Robinson S.J."/>
            <person name="Links M.G."/>
            <person name="Clarke C."/>
            <person name="Higgins E.E."/>
            <person name="Huebert T."/>
            <person name="Sharpe A.G."/>
            <person name="Parkin I.A."/>
        </authorList>
    </citation>
    <scope>NUCLEOTIDE SEQUENCE [LARGE SCALE GENOMIC DNA]</scope>
    <source>
        <strain evidence="1">cv. DH55</strain>
    </source>
</reference>